<evidence type="ECO:0000256" key="1">
    <source>
        <dbReference type="ARBA" id="ARBA00005375"/>
    </source>
</evidence>
<dbReference type="PANTHER" id="PTHR11567">
    <property type="entry name" value="ACID PHOSPHATASE-RELATED"/>
    <property type="match status" value="1"/>
</dbReference>
<keyword evidence="2" id="KW-0378">Hydrolase</keyword>
<organism evidence="5">
    <name type="scientific">Tetraselmis sp. GSL018</name>
    <dbReference type="NCBI Taxonomy" id="582737"/>
    <lineage>
        <taxon>Eukaryota</taxon>
        <taxon>Viridiplantae</taxon>
        <taxon>Chlorophyta</taxon>
        <taxon>core chlorophytes</taxon>
        <taxon>Chlorodendrophyceae</taxon>
        <taxon>Chlorodendrales</taxon>
        <taxon>Chlorodendraceae</taxon>
        <taxon>Tetraselmis</taxon>
    </lineage>
</organism>
<feature type="transmembrane region" description="Helical" evidence="4">
    <location>
        <begin position="47"/>
        <end position="70"/>
    </location>
</feature>
<evidence type="ECO:0000256" key="2">
    <source>
        <dbReference type="ARBA" id="ARBA00022801"/>
    </source>
</evidence>
<name>A0A061SBZ7_9CHLO</name>
<feature type="compositionally biased region" description="Basic and acidic residues" evidence="3">
    <location>
        <begin position="11"/>
        <end position="21"/>
    </location>
</feature>
<reference evidence="5" key="1">
    <citation type="submission" date="2014-05" db="EMBL/GenBank/DDBJ databases">
        <title>The transcriptome of the halophilic microalga Tetraselmis sp. GSL018 isolated from the Great Salt Lake, Utah.</title>
        <authorList>
            <person name="Jinkerson R.E."/>
            <person name="D'Adamo S."/>
            <person name="Posewitz M.C."/>
        </authorList>
    </citation>
    <scope>NUCLEOTIDE SEQUENCE</scope>
    <source>
        <strain evidence="5">GSL018</strain>
    </source>
</reference>
<dbReference type="EMBL" id="GBEZ01004976">
    <property type="protein sequence ID" value="JAC80286.1"/>
    <property type="molecule type" value="Transcribed_RNA"/>
</dbReference>
<dbReference type="InterPro" id="IPR029033">
    <property type="entry name" value="His_PPase_superfam"/>
</dbReference>
<dbReference type="SUPFAM" id="SSF53254">
    <property type="entry name" value="Phosphoglycerate mutase-like"/>
    <property type="match status" value="1"/>
</dbReference>
<dbReference type="Gene3D" id="3.40.50.1240">
    <property type="entry name" value="Phosphoglycerate mutase-like"/>
    <property type="match status" value="1"/>
</dbReference>
<proteinExistence type="inferred from homology"/>
<dbReference type="CDD" id="cd07061">
    <property type="entry name" value="HP_HAP_like"/>
    <property type="match status" value="1"/>
</dbReference>
<dbReference type="Pfam" id="PF00328">
    <property type="entry name" value="His_Phos_2"/>
    <property type="match status" value="1"/>
</dbReference>
<evidence type="ECO:0000256" key="3">
    <source>
        <dbReference type="SAM" id="MobiDB-lite"/>
    </source>
</evidence>
<dbReference type="AlphaFoldDB" id="A0A061SBZ7"/>
<dbReference type="GO" id="GO:0016791">
    <property type="term" value="F:phosphatase activity"/>
    <property type="evidence" value="ECO:0007669"/>
    <property type="project" value="TreeGrafter"/>
</dbReference>
<accession>A0A061SBZ7</accession>
<protein>
    <submittedName>
        <fullName evidence="5">Acid phosphatase</fullName>
    </submittedName>
</protein>
<dbReference type="InterPro" id="IPR050645">
    <property type="entry name" value="Histidine_acid_phosphatase"/>
</dbReference>
<feature type="region of interest" description="Disordered" evidence="3">
    <location>
        <begin position="1"/>
        <end position="27"/>
    </location>
</feature>
<gene>
    <name evidence="5" type="primary">ACP</name>
    <name evidence="5" type="ORF">TSPGSL018_10620</name>
</gene>
<keyword evidence="4" id="KW-0812">Transmembrane</keyword>
<feature type="compositionally biased region" description="Polar residues" evidence="3">
    <location>
        <begin position="1"/>
        <end position="10"/>
    </location>
</feature>
<comment type="similarity">
    <text evidence="1">Belongs to the histidine acid phosphatase family.</text>
</comment>
<evidence type="ECO:0000256" key="4">
    <source>
        <dbReference type="SAM" id="Phobius"/>
    </source>
</evidence>
<evidence type="ECO:0000313" key="5">
    <source>
        <dbReference type="EMBL" id="JAC80286.1"/>
    </source>
</evidence>
<dbReference type="PANTHER" id="PTHR11567:SF110">
    <property type="entry name" value="2-PHOSPHOXYLOSE PHOSPHATASE 1"/>
    <property type="match status" value="1"/>
</dbReference>
<sequence length="348" mass="38914">MSRLYSQSGLSRKDGRAKESLLENDPPNWDDDDDYAFLYAPQPKRSLMRAAALTMLSLLTVVATVSVLTYKKGPVFSGKMRLVSVSVVHRHGARSSLSRQTWEPNEWVEGYGELTVEGMQQVYHLGQQLRNRYVDLLHLLPSNTFAARDSVKVRSSALDRTQESAFALLMGLFDGNKEALPNMPEFCSCRPREGGQTDRLSTPECVSRCMGLNNSFVAREIPLVEVEPLEDDWLLRQHEVCAGWSPGTEDTEMWKETAETYAKAFDDAVSFLGVDRLCQFKQANNTAEGRVCSGPPLGMRDLQKLYDNLLCAETAGKPCPPEAGLGCRSLLASLHPVSEFLWNYDFES</sequence>
<dbReference type="InterPro" id="IPR000560">
    <property type="entry name" value="His_Pase_clade-2"/>
</dbReference>
<keyword evidence="4" id="KW-0472">Membrane</keyword>
<feature type="non-terminal residue" evidence="5">
    <location>
        <position position="348"/>
    </location>
</feature>
<keyword evidence="4" id="KW-1133">Transmembrane helix</keyword>